<dbReference type="Pfam" id="PF09339">
    <property type="entry name" value="HTH_IclR"/>
    <property type="match status" value="1"/>
</dbReference>
<evidence type="ECO:0000256" key="2">
    <source>
        <dbReference type="ARBA" id="ARBA00023125"/>
    </source>
</evidence>
<dbReference type="InterPro" id="IPR005471">
    <property type="entry name" value="Tscrpt_reg_IclR_N"/>
</dbReference>
<keyword evidence="7" id="KW-1185">Reference proteome</keyword>
<dbReference type="InterPro" id="IPR050707">
    <property type="entry name" value="HTH_MetabolicPath_Reg"/>
</dbReference>
<dbReference type="Gene3D" id="3.30.450.40">
    <property type="match status" value="1"/>
</dbReference>
<keyword evidence="1" id="KW-0805">Transcription regulation</keyword>
<feature type="domain" description="IclR-ED" evidence="5">
    <location>
        <begin position="67"/>
        <end position="251"/>
    </location>
</feature>
<dbReference type="InterPro" id="IPR036388">
    <property type="entry name" value="WH-like_DNA-bd_sf"/>
</dbReference>
<comment type="caution">
    <text evidence="6">The sequence shown here is derived from an EMBL/GenBank/DDBJ whole genome shotgun (WGS) entry which is preliminary data.</text>
</comment>
<dbReference type="Gene3D" id="1.10.10.10">
    <property type="entry name" value="Winged helix-like DNA-binding domain superfamily/Winged helix DNA-binding domain"/>
    <property type="match status" value="1"/>
</dbReference>
<dbReference type="PROSITE" id="PS51077">
    <property type="entry name" value="HTH_ICLR"/>
    <property type="match status" value="1"/>
</dbReference>
<feature type="domain" description="HTH iclR-type" evidence="4">
    <location>
        <begin position="4"/>
        <end position="66"/>
    </location>
</feature>
<gene>
    <name evidence="6" type="ORF">MACH08_32760</name>
</gene>
<proteinExistence type="predicted"/>
<dbReference type="InterPro" id="IPR029016">
    <property type="entry name" value="GAF-like_dom_sf"/>
</dbReference>
<dbReference type="InterPro" id="IPR036390">
    <property type="entry name" value="WH_DNA-bd_sf"/>
</dbReference>
<dbReference type="PANTHER" id="PTHR30136:SF24">
    <property type="entry name" value="HTH-TYPE TRANSCRIPTIONAL REPRESSOR ALLR"/>
    <property type="match status" value="1"/>
</dbReference>
<keyword evidence="3" id="KW-0804">Transcription</keyword>
<dbReference type="SMART" id="SM00346">
    <property type="entry name" value="HTH_ICLR"/>
    <property type="match status" value="1"/>
</dbReference>
<dbReference type="PROSITE" id="PS51078">
    <property type="entry name" value="ICLR_ED"/>
    <property type="match status" value="1"/>
</dbReference>
<protein>
    <submittedName>
        <fullName evidence="6">IclR family transcriptional regulator</fullName>
    </submittedName>
</protein>
<dbReference type="RefSeq" id="WP_017798017.1">
    <property type="nucleotide sequence ID" value="NZ_BSKO01000001.1"/>
</dbReference>
<dbReference type="SUPFAM" id="SSF55781">
    <property type="entry name" value="GAF domain-like"/>
    <property type="match status" value="1"/>
</dbReference>
<sequence>MSNVQSIERAFTILKVLSNNPDGLRITVLAENSSLTKSTTHRITSTLVNLGYVQQDPETEKYMLGNQLIKLTSVMLNNMDVIKVAEPYLVNLSRDVNETVHLCVENNGEVLYVDKKEKNQNIRMYSTIGSRAPLYCTAVGKVLLSGMNPIYFEEVINNMTFELRTALTITSQEKLRKEIEKVKVQGYALDNVENEEGIRCIASPIYDYKGNIIASFSISGPTNRVSLDRVNTELVKKVNMTSKLISEQFGYIKKESI</sequence>
<evidence type="ECO:0000313" key="6">
    <source>
        <dbReference type="EMBL" id="GLO67492.1"/>
    </source>
</evidence>
<keyword evidence="2" id="KW-0238">DNA-binding</keyword>
<evidence type="ECO:0000313" key="7">
    <source>
        <dbReference type="Proteomes" id="UP001275436"/>
    </source>
</evidence>
<evidence type="ECO:0000259" key="4">
    <source>
        <dbReference type="PROSITE" id="PS51077"/>
    </source>
</evidence>
<name>A0ABQ5TN25_9BACI</name>
<organism evidence="6 7">
    <name type="scientific">Oceanobacillus kimchii</name>
    <dbReference type="NCBI Taxonomy" id="746691"/>
    <lineage>
        <taxon>Bacteria</taxon>
        <taxon>Bacillati</taxon>
        <taxon>Bacillota</taxon>
        <taxon>Bacilli</taxon>
        <taxon>Bacillales</taxon>
        <taxon>Bacillaceae</taxon>
        <taxon>Oceanobacillus</taxon>
    </lineage>
</organism>
<evidence type="ECO:0000256" key="1">
    <source>
        <dbReference type="ARBA" id="ARBA00023015"/>
    </source>
</evidence>
<dbReference type="InterPro" id="IPR014757">
    <property type="entry name" value="Tscrpt_reg_IclR_C"/>
</dbReference>
<accession>A0ABQ5TN25</accession>
<dbReference type="EMBL" id="BSKO01000001">
    <property type="protein sequence ID" value="GLO67492.1"/>
    <property type="molecule type" value="Genomic_DNA"/>
</dbReference>
<dbReference type="PANTHER" id="PTHR30136">
    <property type="entry name" value="HELIX-TURN-HELIX TRANSCRIPTIONAL REGULATOR, ICLR FAMILY"/>
    <property type="match status" value="1"/>
</dbReference>
<dbReference type="SUPFAM" id="SSF46785">
    <property type="entry name" value="Winged helix' DNA-binding domain"/>
    <property type="match status" value="1"/>
</dbReference>
<dbReference type="Proteomes" id="UP001275436">
    <property type="component" value="Unassembled WGS sequence"/>
</dbReference>
<evidence type="ECO:0000259" key="5">
    <source>
        <dbReference type="PROSITE" id="PS51078"/>
    </source>
</evidence>
<reference evidence="6 7" key="1">
    <citation type="submission" date="2023-02" db="EMBL/GenBank/DDBJ databases">
        <title>Oceanobacillus kimchii IFOP_LL358 isolated form Alexandrium catenella lab strain.</title>
        <authorList>
            <person name="Gajardo G."/>
            <person name="Ueki S."/>
            <person name="Maruyama F."/>
        </authorList>
    </citation>
    <scope>NUCLEOTIDE SEQUENCE [LARGE SCALE GENOMIC DNA]</scope>
    <source>
        <strain evidence="6 7">IFOP_LL358</strain>
    </source>
</reference>
<dbReference type="Pfam" id="PF01614">
    <property type="entry name" value="IclR_C"/>
    <property type="match status" value="1"/>
</dbReference>
<evidence type="ECO:0000256" key="3">
    <source>
        <dbReference type="ARBA" id="ARBA00023163"/>
    </source>
</evidence>